<comment type="similarity">
    <text evidence="2">Belongs to the glycosyl hydrolase 2 family.</text>
</comment>
<reference evidence="8 9" key="1">
    <citation type="submission" date="2016-10" db="EMBL/GenBank/DDBJ databases">
        <authorList>
            <person name="de Groot N.N."/>
        </authorList>
    </citation>
    <scope>NUCLEOTIDE SEQUENCE [LARGE SCALE GENOMIC DNA]</scope>
    <source>
        <strain evidence="8 9">CGMCC 1.9159</strain>
    </source>
</reference>
<dbReference type="InterPro" id="IPR050887">
    <property type="entry name" value="Beta-mannosidase_GH2"/>
</dbReference>
<dbReference type="InterPro" id="IPR006102">
    <property type="entry name" value="Ig-like_GH2"/>
</dbReference>
<sequence length="854" mass="94452">MIPSPSGVSVTPSDRLDLGGAWTLRAVRGPVPEALAQTLTDGIPGNVPGVVHLDLLAADLIPDPYDGRNEAALAWIGHVDWEYRRSFDWTPDGHDRHELVAEGLDTVATLWLGEAEIGRTANHHRSYRFDVHRHLREGRNDLRVLFTAAQRYAAEREAVLGERPHSNPHPFNAIRKPAYAFGWDWGPEIVTAGIWRPIALEERSGPRLAEVRPLTAWSAEAGATLDLRMAVEHHAPGHTLRVRVGDHLDHTVDASGDNRLELAVPGAEPWWPRTHGDQPLYPATVTLLSPAGETVDEWRGRLGFRSVEVDTSPDPEGNRFVVRVNGADVYVRGANWIPDDTYLPRITRASLRASVTDAVDAGMNLLRVWGGGIYESEDFYDLCDELGLLVWQDFPLACAAYSEDTELWDEFDAEAREAVGRLAGHASLALFNGGNENIWGWADWGWRAMLDGATWGEGYYTELFPRVVSELAPGVPYLEGSPFSFDRYLHPNDDTSGCMHIWDVWNTHDYLHYRSYRPRFVAEFGFQGPPAFATLESVVHDEPRSPFGPDLLVHQKADDGQGKLQRGLGDHLPEPADYVDWHWATQLNQARAVRLGIEHFRSLAPFNTGAVVWQLNDCWPVVSWSAVDAHRVRKPLWYALRDVFADRLATIQPRPDGPALVLHNDSPDAWEATLWARRCGLGGLVLAEDRRSVSVPARSAVTVPLPRDVLAVKDATAEFVVADLSTGERALWYFAEDTSLALSDEALDVRVEAADGGVRVVATARALVKDLTLLVDHIDPRARVDRALVTLLPGETAEFHVTTAAAVEPGAFGRRPVLRSANDLVAAARRSGEDSAPGIDALPREDVVAVRLES</sequence>
<dbReference type="InterPro" id="IPR013783">
    <property type="entry name" value="Ig-like_fold"/>
</dbReference>
<comment type="catalytic activity">
    <reaction evidence="1">
        <text>Hydrolysis of terminal, non-reducing beta-D-mannose residues in beta-D-mannosides.</text>
        <dbReference type="EC" id="3.2.1.25"/>
    </reaction>
</comment>
<dbReference type="InterPro" id="IPR017853">
    <property type="entry name" value="GH"/>
</dbReference>
<keyword evidence="9" id="KW-1185">Reference proteome</keyword>
<dbReference type="Proteomes" id="UP000199475">
    <property type="component" value="Unassembled WGS sequence"/>
</dbReference>
<dbReference type="RefSeq" id="WP_245701606.1">
    <property type="nucleotide sequence ID" value="NZ_FNGP01000003.1"/>
</dbReference>
<dbReference type="AlphaFoldDB" id="A0A1G9KKH8"/>
<dbReference type="Pfam" id="PF22666">
    <property type="entry name" value="Glyco_hydro_2_N2"/>
    <property type="match status" value="1"/>
</dbReference>
<feature type="domain" description="Beta-mannosidase-like galactose-binding" evidence="7">
    <location>
        <begin position="42"/>
        <end position="196"/>
    </location>
</feature>
<dbReference type="InterPro" id="IPR036156">
    <property type="entry name" value="Beta-gal/glucu_dom_sf"/>
</dbReference>
<dbReference type="InterPro" id="IPR008979">
    <property type="entry name" value="Galactose-bd-like_sf"/>
</dbReference>
<evidence type="ECO:0000256" key="2">
    <source>
        <dbReference type="ARBA" id="ARBA00007401"/>
    </source>
</evidence>
<evidence type="ECO:0000256" key="1">
    <source>
        <dbReference type="ARBA" id="ARBA00000829"/>
    </source>
</evidence>
<evidence type="ECO:0000259" key="7">
    <source>
        <dbReference type="Pfam" id="PF22666"/>
    </source>
</evidence>
<organism evidence="8 9">
    <name type="scientific">Tessaracoccus oleiagri</name>
    <dbReference type="NCBI Taxonomy" id="686624"/>
    <lineage>
        <taxon>Bacteria</taxon>
        <taxon>Bacillati</taxon>
        <taxon>Actinomycetota</taxon>
        <taxon>Actinomycetes</taxon>
        <taxon>Propionibacteriales</taxon>
        <taxon>Propionibacteriaceae</taxon>
        <taxon>Tessaracoccus</taxon>
    </lineage>
</organism>
<evidence type="ECO:0000313" key="8">
    <source>
        <dbReference type="EMBL" id="SDL50116.1"/>
    </source>
</evidence>
<dbReference type="GO" id="GO:0004567">
    <property type="term" value="F:beta-mannosidase activity"/>
    <property type="evidence" value="ECO:0007669"/>
    <property type="project" value="UniProtKB-EC"/>
</dbReference>
<dbReference type="InterPro" id="IPR054593">
    <property type="entry name" value="Beta-mannosidase-like_N2"/>
</dbReference>
<dbReference type="SUPFAM" id="SSF51445">
    <property type="entry name" value="(Trans)glycosidases"/>
    <property type="match status" value="1"/>
</dbReference>
<dbReference type="GO" id="GO:0005975">
    <property type="term" value="P:carbohydrate metabolic process"/>
    <property type="evidence" value="ECO:0007669"/>
    <property type="project" value="InterPro"/>
</dbReference>
<dbReference type="STRING" id="686624.SAMN04488242_1687"/>
<dbReference type="GO" id="GO:0006516">
    <property type="term" value="P:glycoprotein catabolic process"/>
    <property type="evidence" value="ECO:0007669"/>
    <property type="project" value="TreeGrafter"/>
</dbReference>
<evidence type="ECO:0000259" key="6">
    <source>
        <dbReference type="Pfam" id="PF00703"/>
    </source>
</evidence>
<dbReference type="Gene3D" id="2.60.120.260">
    <property type="entry name" value="Galactose-binding domain-like"/>
    <property type="match status" value="1"/>
</dbReference>
<proteinExistence type="inferred from homology"/>
<evidence type="ECO:0000256" key="3">
    <source>
        <dbReference type="ARBA" id="ARBA00012754"/>
    </source>
</evidence>
<feature type="domain" description="Glycoside hydrolase family 2 immunoglobulin-like beta-sandwich" evidence="6">
    <location>
        <begin position="253"/>
        <end position="305"/>
    </location>
</feature>
<evidence type="ECO:0000256" key="4">
    <source>
        <dbReference type="ARBA" id="ARBA00022801"/>
    </source>
</evidence>
<dbReference type="PANTHER" id="PTHR43730">
    <property type="entry name" value="BETA-MANNOSIDASE"/>
    <property type="match status" value="1"/>
</dbReference>
<keyword evidence="5" id="KW-0326">Glycosidase</keyword>
<dbReference type="SUPFAM" id="SSF49303">
    <property type="entry name" value="beta-Galactosidase/glucuronidase domain"/>
    <property type="match status" value="1"/>
</dbReference>
<dbReference type="Gene3D" id="3.20.20.80">
    <property type="entry name" value="Glycosidases"/>
    <property type="match status" value="1"/>
</dbReference>
<accession>A0A1G9KKH8</accession>
<dbReference type="PANTHER" id="PTHR43730:SF1">
    <property type="entry name" value="BETA-MANNOSIDASE"/>
    <property type="match status" value="1"/>
</dbReference>
<dbReference type="FunFam" id="3.20.20.80:FF:000050">
    <property type="entry name" value="Beta-mannosidase B"/>
    <property type="match status" value="1"/>
</dbReference>
<name>A0A1G9KKH8_9ACTN</name>
<dbReference type="SUPFAM" id="SSF49785">
    <property type="entry name" value="Galactose-binding domain-like"/>
    <property type="match status" value="1"/>
</dbReference>
<protein>
    <recommendedName>
        <fullName evidence="3">beta-mannosidase</fullName>
        <ecNumber evidence="3">3.2.1.25</ecNumber>
    </recommendedName>
</protein>
<evidence type="ECO:0000313" key="9">
    <source>
        <dbReference type="Proteomes" id="UP000199475"/>
    </source>
</evidence>
<dbReference type="EMBL" id="FNGP01000003">
    <property type="protein sequence ID" value="SDL50116.1"/>
    <property type="molecule type" value="Genomic_DNA"/>
</dbReference>
<evidence type="ECO:0000256" key="5">
    <source>
        <dbReference type="ARBA" id="ARBA00023295"/>
    </source>
</evidence>
<dbReference type="EC" id="3.2.1.25" evidence="3"/>
<dbReference type="Pfam" id="PF00703">
    <property type="entry name" value="Glyco_hydro_2"/>
    <property type="match status" value="1"/>
</dbReference>
<keyword evidence="4" id="KW-0378">Hydrolase</keyword>
<dbReference type="Gene3D" id="2.60.40.10">
    <property type="entry name" value="Immunoglobulins"/>
    <property type="match status" value="1"/>
</dbReference>
<gene>
    <name evidence="8" type="ORF">SAMN04488242_1687</name>
</gene>